<sequence>MDSKRLRPIQQIATDRETERARALAERSKHLATHQQRLDELSKYAHEYAQPPAQLTSAAQLLNRRAFLDRLDDALKQQQQAVRRAEENCEIERTRLLLASREKAVLEKLSAAYQKREAHIDNQRAQRELDDHAARQHLRSAGDAP</sequence>
<evidence type="ECO:0000256" key="8">
    <source>
        <dbReference type="ARBA" id="ARBA00022927"/>
    </source>
</evidence>
<dbReference type="GO" id="GO:0006935">
    <property type="term" value="P:chemotaxis"/>
    <property type="evidence" value="ECO:0007669"/>
    <property type="project" value="UniProtKB-KW"/>
</dbReference>
<evidence type="ECO:0000256" key="7">
    <source>
        <dbReference type="ARBA" id="ARBA00022795"/>
    </source>
</evidence>
<dbReference type="STRING" id="265719.SAMN04488509_11016"/>
<keyword evidence="5" id="KW-1003">Cell membrane</keyword>
<dbReference type="RefSeq" id="WP_091243968.1">
    <property type="nucleotide sequence ID" value="NZ_FNAG01000010.1"/>
</dbReference>
<reference evidence="12 13" key="1">
    <citation type="submission" date="2016-10" db="EMBL/GenBank/DDBJ databases">
        <authorList>
            <person name="de Groot N.N."/>
        </authorList>
    </citation>
    <scope>NUCLEOTIDE SEQUENCE [LARGE SCALE GENOMIC DNA]</scope>
    <source>
        <strain evidence="12 13">DSM 16957</strain>
    </source>
</reference>
<dbReference type="OrthoDB" id="6049021at2"/>
<name>A0A1G6YHU4_9GAMM</name>
<evidence type="ECO:0000256" key="4">
    <source>
        <dbReference type="ARBA" id="ARBA00022448"/>
    </source>
</evidence>
<keyword evidence="10" id="KW-1006">Bacterial flagellum protein export</keyword>
<dbReference type="PANTHER" id="PTHR38786:SF1">
    <property type="entry name" value="FLAGELLAR FLIJ PROTEIN"/>
    <property type="match status" value="1"/>
</dbReference>
<feature type="region of interest" description="Disordered" evidence="11">
    <location>
        <begin position="116"/>
        <end position="145"/>
    </location>
</feature>
<accession>A0A1G6YHU4</accession>
<organism evidence="12 13">
    <name type="scientific">Aquimonas voraii</name>
    <dbReference type="NCBI Taxonomy" id="265719"/>
    <lineage>
        <taxon>Bacteria</taxon>
        <taxon>Pseudomonadati</taxon>
        <taxon>Pseudomonadota</taxon>
        <taxon>Gammaproteobacteria</taxon>
        <taxon>Lysobacterales</taxon>
        <taxon>Lysobacteraceae</taxon>
        <taxon>Aquimonas</taxon>
    </lineage>
</organism>
<dbReference type="AlphaFoldDB" id="A0A1G6YHU4"/>
<dbReference type="InterPro" id="IPR052570">
    <property type="entry name" value="FliJ"/>
</dbReference>
<dbReference type="GO" id="GO:0005886">
    <property type="term" value="C:plasma membrane"/>
    <property type="evidence" value="ECO:0007669"/>
    <property type="project" value="UniProtKB-SubCell"/>
</dbReference>
<comment type="subcellular location">
    <subcellularLocation>
        <location evidence="1">Cell membrane</location>
        <topology evidence="1">Peripheral membrane protein</topology>
        <orientation evidence="1">Cytoplasmic side</orientation>
    </subcellularLocation>
</comment>
<dbReference type="GO" id="GO:0071973">
    <property type="term" value="P:bacterial-type flagellum-dependent cell motility"/>
    <property type="evidence" value="ECO:0007669"/>
    <property type="project" value="InterPro"/>
</dbReference>
<evidence type="ECO:0000256" key="3">
    <source>
        <dbReference type="ARBA" id="ARBA00020392"/>
    </source>
</evidence>
<proteinExistence type="inferred from homology"/>
<dbReference type="GO" id="GO:0009288">
    <property type="term" value="C:bacterial-type flagellum"/>
    <property type="evidence" value="ECO:0007669"/>
    <property type="project" value="InterPro"/>
</dbReference>
<gene>
    <name evidence="12" type="ORF">SAMN04488509_11016</name>
</gene>
<evidence type="ECO:0000256" key="10">
    <source>
        <dbReference type="ARBA" id="ARBA00023225"/>
    </source>
</evidence>
<evidence type="ECO:0000313" key="12">
    <source>
        <dbReference type="EMBL" id="SDD89959.1"/>
    </source>
</evidence>
<comment type="similarity">
    <text evidence="2">Belongs to the FliJ family.</text>
</comment>
<dbReference type="NCBIfam" id="TIGR02473">
    <property type="entry name" value="flagell_FliJ"/>
    <property type="match status" value="1"/>
</dbReference>
<keyword evidence="4" id="KW-0813">Transport</keyword>
<dbReference type="InterPro" id="IPR053716">
    <property type="entry name" value="Flag_assembly_chemotaxis_eff"/>
</dbReference>
<evidence type="ECO:0000256" key="6">
    <source>
        <dbReference type="ARBA" id="ARBA00022500"/>
    </source>
</evidence>
<feature type="compositionally biased region" description="Basic and acidic residues" evidence="11">
    <location>
        <begin position="116"/>
        <end position="134"/>
    </location>
</feature>
<dbReference type="Proteomes" id="UP000199603">
    <property type="component" value="Unassembled WGS sequence"/>
</dbReference>
<dbReference type="EMBL" id="FNAG01000010">
    <property type="protein sequence ID" value="SDD89959.1"/>
    <property type="molecule type" value="Genomic_DNA"/>
</dbReference>
<evidence type="ECO:0000256" key="2">
    <source>
        <dbReference type="ARBA" id="ARBA00010004"/>
    </source>
</evidence>
<evidence type="ECO:0000256" key="9">
    <source>
        <dbReference type="ARBA" id="ARBA00023136"/>
    </source>
</evidence>
<evidence type="ECO:0000256" key="1">
    <source>
        <dbReference type="ARBA" id="ARBA00004413"/>
    </source>
</evidence>
<keyword evidence="6" id="KW-0145">Chemotaxis</keyword>
<dbReference type="InterPro" id="IPR012823">
    <property type="entry name" value="Flagell_FliJ"/>
</dbReference>
<dbReference type="Gene3D" id="1.10.287.1700">
    <property type="match status" value="1"/>
</dbReference>
<evidence type="ECO:0000256" key="5">
    <source>
        <dbReference type="ARBA" id="ARBA00022475"/>
    </source>
</evidence>
<keyword evidence="8" id="KW-0653">Protein transport</keyword>
<keyword evidence="13" id="KW-1185">Reference proteome</keyword>
<keyword evidence="9" id="KW-0472">Membrane</keyword>
<dbReference type="Pfam" id="PF02050">
    <property type="entry name" value="FliJ"/>
    <property type="match status" value="1"/>
</dbReference>
<keyword evidence="12" id="KW-0966">Cell projection</keyword>
<evidence type="ECO:0000313" key="13">
    <source>
        <dbReference type="Proteomes" id="UP000199603"/>
    </source>
</evidence>
<dbReference type="PANTHER" id="PTHR38786">
    <property type="entry name" value="FLAGELLAR FLIJ PROTEIN"/>
    <property type="match status" value="1"/>
</dbReference>
<dbReference type="GO" id="GO:0044781">
    <property type="term" value="P:bacterial-type flagellum organization"/>
    <property type="evidence" value="ECO:0007669"/>
    <property type="project" value="UniProtKB-KW"/>
</dbReference>
<evidence type="ECO:0000256" key="11">
    <source>
        <dbReference type="SAM" id="MobiDB-lite"/>
    </source>
</evidence>
<dbReference type="GO" id="GO:0015031">
    <property type="term" value="P:protein transport"/>
    <property type="evidence" value="ECO:0007669"/>
    <property type="project" value="UniProtKB-KW"/>
</dbReference>
<protein>
    <recommendedName>
        <fullName evidence="3">Flagellar FliJ protein</fullName>
    </recommendedName>
</protein>
<keyword evidence="12" id="KW-0969">Cilium</keyword>
<keyword evidence="7" id="KW-1005">Bacterial flagellum biogenesis</keyword>
<keyword evidence="12" id="KW-0282">Flagellum</keyword>